<dbReference type="EMBL" id="AP025592">
    <property type="protein sequence ID" value="BDG09145.1"/>
    <property type="molecule type" value="Genomic_DNA"/>
</dbReference>
<evidence type="ECO:0000313" key="13">
    <source>
        <dbReference type="Proteomes" id="UP001162734"/>
    </source>
</evidence>
<dbReference type="Gene3D" id="3.30.1380.10">
    <property type="match status" value="1"/>
</dbReference>
<evidence type="ECO:0000256" key="1">
    <source>
        <dbReference type="ARBA" id="ARBA00001947"/>
    </source>
</evidence>
<evidence type="ECO:0000256" key="5">
    <source>
        <dbReference type="ARBA" id="ARBA00022729"/>
    </source>
</evidence>
<name>A0ABM7XBB4_9BACT</name>
<organism evidence="12 13">
    <name type="scientific">Anaeromyxobacter paludicola</name>
    <dbReference type="NCBI Taxonomy" id="2918171"/>
    <lineage>
        <taxon>Bacteria</taxon>
        <taxon>Pseudomonadati</taxon>
        <taxon>Myxococcota</taxon>
        <taxon>Myxococcia</taxon>
        <taxon>Myxococcales</taxon>
        <taxon>Cystobacterineae</taxon>
        <taxon>Anaeromyxobacteraceae</taxon>
        <taxon>Anaeromyxobacter</taxon>
    </lineage>
</organism>
<dbReference type="PROSITE" id="PS51318">
    <property type="entry name" value="TAT"/>
    <property type="match status" value="1"/>
</dbReference>
<evidence type="ECO:0000256" key="7">
    <source>
        <dbReference type="ARBA" id="ARBA00022833"/>
    </source>
</evidence>
<evidence type="ECO:0000256" key="4">
    <source>
        <dbReference type="ARBA" id="ARBA00022723"/>
    </source>
</evidence>
<evidence type="ECO:0000256" key="2">
    <source>
        <dbReference type="ARBA" id="ARBA00004776"/>
    </source>
</evidence>
<dbReference type="RefSeq" id="WP_248340834.1">
    <property type="nucleotide sequence ID" value="NZ_AP025592.1"/>
</dbReference>
<keyword evidence="4" id="KW-0479">Metal-binding</keyword>
<keyword evidence="3" id="KW-0645">Protease</keyword>
<dbReference type="InterPro" id="IPR010275">
    <property type="entry name" value="MepK"/>
</dbReference>
<evidence type="ECO:0000256" key="11">
    <source>
        <dbReference type="ARBA" id="ARBA00093666"/>
    </source>
</evidence>
<evidence type="ECO:0000256" key="9">
    <source>
        <dbReference type="ARBA" id="ARBA00023316"/>
    </source>
</evidence>
<accession>A0ABM7XBB4</accession>
<keyword evidence="8" id="KW-0482">Metalloprotease</keyword>
<keyword evidence="7" id="KW-0862">Zinc</keyword>
<keyword evidence="6" id="KW-0378">Hydrolase</keyword>
<dbReference type="PANTHER" id="PTHR37425">
    <property type="match status" value="1"/>
</dbReference>
<keyword evidence="9" id="KW-0961">Cell wall biogenesis/degradation</keyword>
<comment type="pathway">
    <text evidence="2">Cell wall biogenesis; cell wall polysaccharide biosynthesis.</text>
</comment>
<proteinExistence type="inferred from homology"/>
<keyword evidence="5" id="KW-0732">Signal</keyword>
<dbReference type="Proteomes" id="UP001162734">
    <property type="component" value="Chromosome"/>
</dbReference>
<evidence type="ECO:0000256" key="6">
    <source>
        <dbReference type="ARBA" id="ARBA00022801"/>
    </source>
</evidence>
<evidence type="ECO:0000313" key="12">
    <source>
        <dbReference type="EMBL" id="BDG09145.1"/>
    </source>
</evidence>
<dbReference type="InterPro" id="IPR006311">
    <property type="entry name" value="TAT_signal"/>
</dbReference>
<dbReference type="PANTHER" id="PTHR37425:SF1">
    <property type="entry name" value="OUTER MEMBRANE PROTEIN"/>
    <property type="match status" value="1"/>
</dbReference>
<sequence length="185" mass="20021">MNDDPSARAALGRRALLRAGVGAALALAARPALALVPAARRLRMLHAHTGERLDVTYAEGGEVLPKALAEVDRFLRDFRTGEVHAMDPRVLDVLWALARAAGRPLGTFEIVSGYRSPWTNAMLHERSAGVAVHSLHLEGKAIDLRLPGVPTSDLRALALGLRRGGVGYYPAADFVHVDTGRVRRW</sequence>
<comment type="cofactor">
    <cofactor evidence="1">
        <name>Zn(2+)</name>
        <dbReference type="ChEBI" id="CHEBI:29105"/>
    </cofactor>
</comment>
<dbReference type="CDD" id="cd14844">
    <property type="entry name" value="Zn-DD-carboxypeptidase_like"/>
    <property type="match status" value="1"/>
</dbReference>
<dbReference type="SUPFAM" id="SSF55166">
    <property type="entry name" value="Hedgehog/DD-peptidase"/>
    <property type="match status" value="1"/>
</dbReference>
<comment type="similarity">
    <text evidence="10">Belongs to the peptidase M15 family.</text>
</comment>
<evidence type="ECO:0000256" key="8">
    <source>
        <dbReference type="ARBA" id="ARBA00023049"/>
    </source>
</evidence>
<reference evidence="13" key="1">
    <citation type="journal article" date="2022" name="Int. J. Syst. Evol. Microbiol.">
        <title>Anaeromyxobacter oryzae sp. nov., Anaeromyxobacter diazotrophicus sp. nov. and Anaeromyxobacter paludicola sp. nov., isolated from paddy soils.</title>
        <authorList>
            <person name="Itoh H."/>
            <person name="Xu Z."/>
            <person name="Mise K."/>
            <person name="Masuda Y."/>
            <person name="Ushijima N."/>
            <person name="Hayakawa C."/>
            <person name="Shiratori Y."/>
            <person name="Senoo K."/>
        </authorList>
    </citation>
    <scope>NUCLEOTIDE SEQUENCE [LARGE SCALE GENOMIC DNA]</scope>
    <source>
        <strain evidence="13">Red630</strain>
    </source>
</reference>
<gene>
    <name evidence="12" type="ORF">AMPC_22580</name>
</gene>
<keyword evidence="13" id="KW-1185">Reference proteome</keyword>
<evidence type="ECO:0000256" key="10">
    <source>
        <dbReference type="ARBA" id="ARBA00093448"/>
    </source>
</evidence>
<protein>
    <recommendedName>
        <fullName evidence="11">Murein endopeptidase K</fullName>
    </recommendedName>
</protein>
<evidence type="ECO:0000256" key="3">
    <source>
        <dbReference type="ARBA" id="ARBA00022670"/>
    </source>
</evidence>
<dbReference type="Pfam" id="PF05951">
    <property type="entry name" value="Peptidase_M15_2"/>
    <property type="match status" value="1"/>
</dbReference>
<dbReference type="InterPro" id="IPR009045">
    <property type="entry name" value="Zn_M74/Hedgehog-like"/>
</dbReference>